<keyword evidence="3" id="KW-0804">Transcription</keyword>
<feature type="domain" description="Cyclic nucleotide-binding" evidence="5">
    <location>
        <begin position="10"/>
        <end position="113"/>
    </location>
</feature>
<dbReference type="EMBL" id="BAAAKV010000057">
    <property type="protein sequence ID" value="GAA1189113.1"/>
    <property type="molecule type" value="Genomic_DNA"/>
</dbReference>
<dbReference type="PANTHER" id="PTHR24567:SF68">
    <property type="entry name" value="DNA-BINDING TRANSCRIPTIONAL DUAL REGULATOR CRP"/>
    <property type="match status" value="1"/>
</dbReference>
<dbReference type="Gene3D" id="1.10.10.10">
    <property type="entry name" value="Winged helix-like DNA-binding domain superfamily/Winged helix DNA-binding domain"/>
    <property type="match status" value="1"/>
</dbReference>
<dbReference type="Proteomes" id="UP001501371">
    <property type="component" value="Unassembled WGS sequence"/>
</dbReference>
<dbReference type="Pfam" id="PF00027">
    <property type="entry name" value="cNMP_binding"/>
    <property type="match status" value="1"/>
</dbReference>
<accession>A0ABP4FMM8</accession>
<dbReference type="PANTHER" id="PTHR24567">
    <property type="entry name" value="CRP FAMILY TRANSCRIPTIONAL REGULATORY PROTEIN"/>
    <property type="match status" value="1"/>
</dbReference>
<keyword evidence="2" id="KW-0238">DNA-binding</keyword>
<feature type="region of interest" description="Disordered" evidence="4">
    <location>
        <begin position="227"/>
        <end position="283"/>
    </location>
</feature>
<dbReference type="InterPro" id="IPR050397">
    <property type="entry name" value="Env_Response_Regulators"/>
</dbReference>
<evidence type="ECO:0000259" key="5">
    <source>
        <dbReference type="PROSITE" id="PS50042"/>
    </source>
</evidence>
<feature type="compositionally biased region" description="Gly residues" evidence="4">
    <location>
        <begin position="250"/>
        <end position="274"/>
    </location>
</feature>
<evidence type="ECO:0000256" key="4">
    <source>
        <dbReference type="SAM" id="MobiDB-lite"/>
    </source>
</evidence>
<reference evidence="8" key="1">
    <citation type="journal article" date="2019" name="Int. J. Syst. Evol. Microbiol.">
        <title>The Global Catalogue of Microorganisms (GCM) 10K type strain sequencing project: providing services to taxonomists for standard genome sequencing and annotation.</title>
        <authorList>
            <consortium name="The Broad Institute Genomics Platform"/>
            <consortium name="The Broad Institute Genome Sequencing Center for Infectious Disease"/>
            <person name="Wu L."/>
            <person name="Ma J."/>
        </authorList>
    </citation>
    <scope>NUCLEOTIDE SEQUENCE [LARGE SCALE GENOMIC DNA]</scope>
    <source>
        <strain evidence="8">JCM 12696</strain>
    </source>
</reference>
<evidence type="ECO:0000313" key="7">
    <source>
        <dbReference type="EMBL" id="GAA1189113.1"/>
    </source>
</evidence>
<dbReference type="Gene3D" id="2.60.120.10">
    <property type="entry name" value="Jelly Rolls"/>
    <property type="match status" value="1"/>
</dbReference>
<proteinExistence type="predicted"/>
<keyword evidence="8" id="KW-1185">Reference proteome</keyword>
<keyword evidence="1" id="KW-0805">Transcription regulation</keyword>
<comment type="caution">
    <text evidence="7">The sequence shown here is derived from an EMBL/GenBank/DDBJ whole genome shotgun (WGS) entry which is preliminary data.</text>
</comment>
<dbReference type="CDD" id="cd00038">
    <property type="entry name" value="CAP_ED"/>
    <property type="match status" value="1"/>
</dbReference>
<name>A0ABP4FMM8_9ACTN</name>
<dbReference type="SMART" id="SM00419">
    <property type="entry name" value="HTH_CRP"/>
    <property type="match status" value="1"/>
</dbReference>
<sequence>MSLFERNRSFLDALTPQDRAALHALGTRRVYRPGELMMRERDTTTFVLALRSGWSVVSVDTDRGARLILALRGAGEVVGDMAAFDQGPRSASVTALSRVEATAVSGERFRSFLAARPHATSLIMRQLSARLRSSDVERRSLASSSVLQRLAARLVELTERVGRTGNEGTSVELPLPQHDLAAAIGATREAVAKALRLLREQDVVRTGNRQLVVTDVHLLRLLAEGRSQQARGDRERGGRGDRPDHPRPGTGPGTVSGKDGPGGTGPGGTGPGRGRSGKTPPTV</sequence>
<evidence type="ECO:0000256" key="2">
    <source>
        <dbReference type="ARBA" id="ARBA00023125"/>
    </source>
</evidence>
<organism evidence="7 8">
    <name type="scientific">Streptomyces hebeiensis</name>
    <dbReference type="NCBI Taxonomy" id="229486"/>
    <lineage>
        <taxon>Bacteria</taxon>
        <taxon>Bacillati</taxon>
        <taxon>Actinomycetota</taxon>
        <taxon>Actinomycetes</taxon>
        <taxon>Kitasatosporales</taxon>
        <taxon>Streptomycetaceae</taxon>
        <taxon>Streptomyces</taxon>
    </lineage>
</organism>
<dbReference type="InterPro" id="IPR018490">
    <property type="entry name" value="cNMP-bd_dom_sf"/>
</dbReference>
<feature type="domain" description="HTH crp-type" evidence="6">
    <location>
        <begin position="144"/>
        <end position="217"/>
    </location>
</feature>
<dbReference type="SUPFAM" id="SSF46785">
    <property type="entry name" value="Winged helix' DNA-binding domain"/>
    <property type="match status" value="1"/>
</dbReference>
<evidence type="ECO:0000256" key="1">
    <source>
        <dbReference type="ARBA" id="ARBA00023015"/>
    </source>
</evidence>
<dbReference type="PROSITE" id="PS51063">
    <property type="entry name" value="HTH_CRP_2"/>
    <property type="match status" value="1"/>
</dbReference>
<dbReference type="InterPro" id="IPR000595">
    <property type="entry name" value="cNMP-bd_dom"/>
</dbReference>
<evidence type="ECO:0000313" key="8">
    <source>
        <dbReference type="Proteomes" id="UP001501371"/>
    </source>
</evidence>
<dbReference type="Pfam" id="PF13545">
    <property type="entry name" value="HTH_Crp_2"/>
    <property type="match status" value="1"/>
</dbReference>
<dbReference type="InterPro" id="IPR012318">
    <property type="entry name" value="HTH_CRP"/>
</dbReference>
<evidence type="ECO:0000256" key="3">
    <source>
        <dbReference type="ARBA" id="ARBA00023163"/>
    </source>
</evidence>
<evidence type="ECO:0000259" key="6">
    <source>
        <dbReference type="PROSITE" id="PS51063"/>
    </source>
</evidence>
<dbReference type="PROSITE" id="PS50042">
    <property type="entry name" value="CNMP_BINDING_3"/>
    <property type="match status" value="1"/>
</dbReference>
<dbReference type="InterPro" id="IPR014710">
    <property type="entry name" value="RmlC-like_jellyroll"/>
</dbReference>
<dbReference type="InterPro" id="IPR036388">
    <property type="entry name" value="WH-like_DNA-bd_sf"/>
</dbReference>
<protein>
    <submittedName>
        <fullName evidence="7">Crp/Fnr family transcriptional regulator</fullName>
    </submittedName>
</protein>
<dbReference type="SMART" id="SM00100">
    <property type="entry name" value="cNMP"/>
    <property type="match status" value="1"/>
</dbReference>
<gene>
    <name evidence="7" type="ORF">GCM10009654_53360</name>
</gene>
<dbReference type="InterPro" id="IPR036390">
    <property type="entry name" value="WH_DNA-bd_sf"/>
</dbReference>
<dbReference type="SUPFAM" id="SSF51206">
    <property type="entry name" value="cAMP-binding domain-like"/>
    <property type="match status" value="1"/>
</dbReference>
<feature type="compositionally biased region" description="Basic and acidic residues" evidence="4">
    <location>
        <begin position="231"/>
        <end position="247"/>
    </location>
</feature>